<gene>
    <name evidence="1" type="ORF">QQF64_012270</name>
</gene>
<sequence length="66" mass="7490">MGGGERTKSGREEELWAWWSTVCQQECHERSWVHGTGRCPPSRLLALSLSTCLASSRPQQGRLYEL</sequence>
<evidence type="ECO:0000313" key="1">
    <source>
        <dbReference type="EMBL" id="KAL1256725.1"/>
    </source>
</evidence>
<proteinExistence type="predicted"/>
<comment type="caution">
    <text evidence="1">The sequence shown here is derived from an EMBL/GenBank/DDBJ whole genome shotgun (WGS) entry which is preliminary data.</text>
</comment>
<evidence type="ECO:0000313" key="2">
    <source>
        <dbReference type="Proteomes" id="UP001558613"/>
    </source>
</evidence>
<dbReference type="Proteomes" id="UP001558613">
    <property type="component" value="Unassembled WGS sequence"/>
</dbReference>
<name>A0ABR3LW49_9TELE</name>
<dbReference type="EMBL" id="JAYMGO010000018">
    <property type="protein sequence ID" value="KAL1256725.1"/>
    <property type="molecule type" value="Genomic_DNA"/>
</dbReference>
<reference evidence="1 2" key="1">
    <citation type="submission" date="2023-09" db="EMBL/GenBank/DDBJ databases">
        <authorList>
            <person name="Wang M."/>
        </authorList>
    </citation>
    <scope>NUCLEOTIDE SEQUENCE [LARGE SCALE GENOMIC DNA]</scope>
    <source>
        <strain evidence="1">GT-2023</strain>
        <tissue evidence="1">Liver</tissue>
    </source>
</reference>
<accession>A0ABR3LW49</accession>
<keyword evidence="2" id="KW-1185">Reference proteome</keyword>
<organism evidence="1 2">
    <name type="scientific">Cirrhinus molitorella</name>
    <name type="common">mud carp</name>
    <dbReference type="NCBI Taxonomy" id="172907"/>
    <lineage>
        <taxon>Eukaryota</taxon>
        <taxon>Metazoa</taxon>
        <taxon>Chordata</taxon>
        <taxon>Craniata</taxon>
        <taxon>Vertebrata</taxon>
        <taxon>Euteleostomi</taxon>
        <taxon>Actinopterygii</taxon>
        <taxon>Neopterygii</taxon>
        <taxon>Teleostei</taxon>
        <taxon>Ostariophysi</taxon>
        <taxon>Cypriniformes</taxon>
        <taxon>Cyprinidae</taxon>
        <taxon>Labeoninae</taxon>
        <taxon>Labeonini</taxon>
        <taxon>Cirrhinus</taxon>
    </lineage>
</organism>
<protein>
    <submittedName>
        <fullName evidence="1">Uncharacterized protein</fullName>
    </submittedName>
</protein>